<reference evidence="3" key="1">
    <citation type="submission" date="2025-08" db="UniProtKB">
        <authorList>
            <consortium name="RefSeq"/>
        </authorList>
    </citation>
    <scope>IDENTIFICATION</scope>
    <source>
        <tissue evidence="3">Whole body</tissue>
    </source>
</reference>
<evidence type="ECO:0000256" key="1">
    <source>
        <dbReference type="SAM" id="SignalP"/>
    </source>
</evidence>
<keyword evidence="1" id="KW-0732">Signal</keyword>
<accession>A0A8B8G3A6</accession>
<evidence type="ECO:0000313" key="2">
    <source>
        <dbReference type="Proteomes" id="UP000694846"/>
    </source>
</evidence>
<sequence>MLVSFIIITILQLHPVVWCRPIPITEPAHTPKTYVKDRCIVDTNNNNEKSVGEAVKMAYPPEGTGLFRDPLEVLGPMFPTKKAINTCEMHVSLVADSISDIRFTKRGENMCVELCSQYRTNMITDGPVDVTLLQGYCNYSNSVDSIENLDLATTCTCAYRVRCNNKSSMIMYSFQANCKGFIKVSVSEPNKSMPIT</sequence>
<dbReference type="Proteomes" id="UP000694846">
    <property type="component" value="Unplaced"/>
</dbReference>
<feature type="chain" id="PRO_5034340289" evidence="1">
    <location>
        <begin position="20"/>
        <end position="196"/>
    </location>
</feature>
<evidence type="ECO:0000313" key="3">
    <source>
        <dbReference type="RefSeq" id="XP_025417150.1"/>
    </source>
</evidence>
<dbReference type="AlphaFoldDB" id="A0A8B8G3A6"/>
<keyword evidence="2" id="KW-1185">Reference proteome</keyword>
<gene>
    <name evidence="3" type="primary">LOC112688260</name>
</gene>
<dbReference type="GeneID" id="112688260"/>
<dbReference type="RefSeq" id="XP_025417150.1">
    <property type="nucleotide sequence ID" value="XM_025561365.1"/>
</dbReference>
<feature type="signal peptide" evidence="1">
    <location>
        <begin position="1"/>
        <end position="19"/>
    </location>
</feature>
<name>A0A8B8G3A6_9HEMI</name>
<proteinExistence type="predicted"/>
<organism evidence="2 3">
    <name type="scientific">Sipha flava</name>
    <name type="common">yellow sugarcane aphid</name>
    <dbReference type="NCBI Taxonomy" id="143950"/>
    <lineage>
        <taxon>Eukaryota</taxon>
        <taxon>Metazoa</taxon>
        <taxon>Ecdysozoa</taxon>
        <taxon>Arthropoda</taxon>
        <taxon>Hexapoda</taxon>
        <taxon>Insecta</taxon>
        <taxon>Pterygota</taxon>
        <taxon>Neoptera</taxon>
        <taxon>Paraneoptera</taxon>
        <taxon>Hemiptera</taxon>
        <taxon>Sternorrhyncha</taxon>
        <taxon>Aphidomorpha</taxon>
        <taxon>Aphidoidea</taxon>
        <taxon>Aphididae</taxon>
        <taxon>Sipha</taxon>
    </lineage>
</organism>
<dbReference type="OrthoDB" id="6582884at2759"/>
<protein>
    <submittedName>
        <fullName evidence="3">Uncharacterized protein LOC112688260</fullName>
    </submittedName>
</protein>